<comment type="caution">
    <text evidence="1">The sequence shown here is derived from an EMBL/GenBank/DDBJ whole genome shotgun (WGS) entry which is preliminary data.</text>
</comment>
<proteinExistence type="predicted"/>
<dbReference type="Proteomes" id="UP001245683">
    <property type="component" value="Unassembled WGS sequence"/>
</dbReference>
<sequence>MKKLLALLGVLLLVTTAMPAVSALSASLVDRVEYIGSVNWFNASDVVPKNMDTIAGGYVQDVRIYLPWDDHVVASDEILTHDLVFHTDDGKDLFYVTAIGATDYNRGTYTQINLIATGWERYSVFFPEDGYSKHNVYAGPTGGTSTSTIRVTVSATDEASAKAEAEMKVKAGLELLGSGIENSISLSAEVVERISETKEFVVEVSFTQAQYRFEVGYQGYLTHTLNEKCKFFCPVSASFSELPSDNIYTKIETKPFELNLVFIFWSFPSGVDYNSLGLGELPIVYEEVNK</sequence>
<dbReference type="RefSeq" id="WP_315339797.1">
    <property type="nucleotide sequence ID" value="NZ_JAVDZE010000001.1"/>
</dbReference>
<protein>
    <submittedName>
        <fullName evidence="1">Uncharacterized protein</fullName>
    </submittedName>
</protein>
<reference evidence="1 2" key="1">
    <citation type="submission" date="2023-08" db="EMBL/GenBank/DDBJ databases">
        <title>Draft genome sequence of Thermococcus waiotapuensis WT1T, a thermophilic sulphur-dependent archaeon from order Thermococcales.</title>
        <authorList>
            <person name="Manners S.H."/>
            <person name="Carere C.R."/>
            <person name="Dhami M.K."/>
            <person name="Dobson R.C.J."/>
            <person name="Stott M.B."/>
        </authorList>
    </citation>
    <scope>NUCLEOTIDE SEQUENCE [LARGE SCALE GENOMIC DNA]</scope>
    <source>
        <strain evidence="1 2">WT1</strain>
    </source>
</reference>
<gene>
    <name evidence="1" type="ORF">RBI02_01755</name>
</gene>
<dbReference type="AlphaFoldDB" id="A0AAE4NS05"/>
<accession>A0AAE4NS05</accession>
<dbReference type="EMBL" id="JAVDZE010000001">
    <property type="protein sequence ID" value="MDV3103273.1"/>
    <property type="molecule type" value="Genomic_DNA"/>
</dbReference>
<evidence type="ECO:0000313" key="2">
    <source>
        <dbReference type="Proteomes" id="UP001245683"/>
    </source>
</evidence>
<keyword evidence="2" id="KW-1185">Reference proteome</keyword>
<evidence type="ECO:0000313" key="1">
    <source>
        <dbReference type="EMBL" id="MDV3103273.1"/>
    </source>
</evidence>
<name>A0AAE4NS05_9EURY</name>
<organism evidence="1 2">
    <name type="scientific">Thermococcus waiotapuensis</name>
    <dbReference type="NCBI Taxonomy" id="90909"/>
    <lineage>
        <taxon>Archaea</taxon>
        <taxon>Methanobacteriati</taxon>
        <taxon>Methanobacteriota</taxon>
        <taxon>Thermococci</taxon>
        <taxon>Thermococcales</taxon>
        <taxon>Thermococcaceae</taxon>
        <taxon>Thermococcus</taxon>
    </lineage>
</organism>